<dbReference type="EMBL" id="PDXD01000019">
    <property type="protein sequence ID" value="RYN73858.1"/>
    <property type="molecule type" value="Genomic_DNA"/>
</dbReference>
<evidence type="ECO:0000313" key="5">
    <source>
        <dbReference type="Proteomes" id="UP000077248"/>
    </source>
</evidence>
<proteinExistence type="predicted"/>
<dbReference type="Proteomes" id="UP000291422">
    <property type="component" value="Unassembled WGS sequence"/>
</dbReference>
<dbReference type="RefSeq" id="XP_018383237.1">
    <property type="nucleotide sequence ID" value="XM_018530789.1"/>
</dbReference>
<keyword evidence="1" id="KW-0812">Transmembrane</keyword>
<dbReference type="AlphaFoldDB" id="A0A177DEB4"/>
<dbReference type="Proteomes" id="UP000077248">
    <property type="component" value="Unassembled WGS sequence"/>
</dbReference>
<dbReference type="OMA" id="TEVRGRN"/>
<reference evidence="4" key="3">
    <citation type="journal article" date="2019" name="J. ISSAAS">
        <title>Genomics, evolutionary history and diagnostics of the Alternaria alternata species group including apple and Asian pear pathotypes.</title>
        <authorList>
            <person name="Armitage A.D."/>
            <person name="Cockerton H.M."/>
            <person name="Sreenivasaprasad S."/>
            <person name="Woodhall J."/>
            <person name="Lane C."/>
            <person name="Harrison R.J."/>
            <person name="Clarkson J.P."/>
        </authorList>
    </citation>
    <scope>NUCLEOTIDE SEQUENCE</scope>
    <source>
        <strain evidence="4">FERA 1177</strain>
    </source>
</reference>
<evidence type="ECO:0000256" key="2">
    <source>
        <dbReference type="SAM" id="SignalP"/>
    </source>
</evidence>
<evidence type="ECO:0000313" key="4">
    <source>
        <dbReference type="EMBL" id="RYN73858.1"/>
    </source>
</evidence>
<accession>A0A177DEB4</accession>
<name>A0A177DEB4_ALTAL</name>
<protein>
    <submittedName>
        <fullName evidence="3">Uncharacterized protein</fullName>
    </submittedName>
</protein>
<feature type="chain" id="PRO_5040669893" evidence="2">
    <location>
        <begin position="18"/>
        <end position="106"/>
    </location>
</feature>
<sequence>MIQTAILLLALLNNATAHPLIKRDEYAIPETVIILLIMLGAGICVCVGYAINATFGFREDGNGMKPMTPEQQEYMAQVRVTNMNGLMAEGARSHRGGLRRGEVVYD</sequence>
<keyword evidence="2" id="KW-0732">Signal</keyword>
<dbReference type="GeneID" id="29116383"/>
<keyword evidence="1" id="KW-1133">Transmembrane helix</keyword>
<feature type="signal peptide" evidence="2">
    <location>
        <begin position="1"/>
        <end position="17"/>
    </location>
</feature>
<evidence type="ECO:0000256" key="1">
    <source>
        <dbReference type="SAM" id="Phobius"/>
    </source>
</evidence>
<dbReference type="EMBL" id="KV441485">
    <property type="protein sequence ID" value="OAG17816.1"/>
    <property type="molecule type" value="Genomic_DNA"/>
</dbReference>
<organism evidence="3 5">
    <name type="scientific">Alternaria alternata</name>
    <name type="common">Alternaria rot fungus</name>
    <name type="synonym">Torula alternata</name>
    <dbReference type="NCBI Taxonomy" id="5599"/>
    <lineage>
        <taxon>Eukaryota</taxon>
        <taxon>Fungi</taxon>
        <taxon>Dikarya</taxon>
        <taxon>Ascomycota</taxon>
        <taxon>Pezizomycotina</taxon>
        <taxon>Dothideomycetes</taxon>
        <taxon>Pleosporomycetidae</taxon>
        <taxon>Pleosporales</taxon>
        <taxon>Pleosporineae</taxon>
        <taxon>Pleosporaceae</taxon>
        <taxon>Alternaria</taxon>
        <taxon>Alternaria sect. Alternaria</taxon>
        <taxon>Alternaria alternata complex</taxon>
    </lineage>
</organism>
<dbReference type="KEGG" id="aalt:CC77DRAFT_237169"/>
<dbReference type="VEuPathDB" id="FungiDB:CC77DRAFT_237169"/>
<gene>
    <name evidence="4" type="ORF">AA0117_g7438</name>
    <name evidence="3" type="ORF">CC77DRAFT_237169</name>
</gene>
<feature type="transmembrane region" description="Helical" evidence="1">
    <location>
        <begin position="33"/>
        <end position="57"/>
    </location>
</feature>
<evidence type="ECO:0000313" key="3">
    <source>
        <dbReference type="EMBL" id="OAG17816.1"/>
    </source>
</evidence>
<keyword evidence="1" id="KW-0472">Membrane</keyword>
<reference evidence="3 5" key="1">
    <citation type="submission" date="2016-05" db="EMBL/GenBank/DDBJ databases">
        <title>Comparative analysis of secretome profiles of manganese(II)-oxidizing ascomycete fungi.</title>
        <authorList>
            <consortium name="DOE Joint Genome Institute"/>
            <person name="Zeiner C.A."/>
            <person name="Purvine S.O."/>
            <person name="Zink E.M."/>
            <person name="Wu S."/>
            <person name="Pasa-Tolic L."/>
            <person name="Chaput D.L."/>
            <person name="Haridas S."/>
            <person name="Grigoriev I.V."/>
            <person name="Santelli C.M."/>
            <person name="Hansel C.M."/>
        </authorList>
    </citation>
    <scope>NUCLEOTIDE SEQUENCE [LARGE SCALE GENOMIC DNA]</scope>
    <source>
        <strain evidence="3 5">SRC1lrK2f</strain>
    </source>
</reference>
<reference evidence="6" key="2">
    <citation type="journal article" date="2019" name="bioRxiv">
        <title>Genomics, evolutionary history and diagnostics of the Alternaria alternata species group including apple and Asian pear pathotypes.</title>
        <authorList>
            <person name="Armitage A.D."/>
            <person name="Cockerton H.M."/>
            <person name="Sreenivasaprasad S."/>
            <person name="Woodhall J.W."/>
            <person name="Lane C.R."/>
            <person name="Harrison R.J."/>
            <person name="Clarkson J.P."/>
        </authorList>
    </citation>
    <scope>NUCLEOTIDE SEQUENCE [LARGE SCALE GENOMIC DNA]</scope>
    <source>
        <strain evidence="6">FERA 1177</strain>
    </source>
</reference>
<evidence type="ECO:0000313" key="6">
    <source>
        <dbReference type="Proteomes" id="UP000291422"/>
    </source>
</evidence>
<keyword evidence="5" id="KW-1185">Reference proteome</keyword>